<name>A0ACC2DEF7_DIPCM</name>
<dbReference type="Proteomes" id="UP001162992">
    <property type="component" value="Chromosome 6"/>
</dbReference>
<gene>
    <name evidence="1" type="ORF">O6H91_06G063600</name>
</gene>
<organism evidence="1 2">
    <name type="scientific">Diphasiastrum complanatum</name>
    <name type="common">Issler's clubmoss</name>
    <name type="synonym">Lycopodium complanatum</name>
    <dbReference type="NCBI Taxonomy" id="34168"/>
    <lineage>
        <taxon>Eukaryota</taxon>
        <taxon>Viridiplantae</taxon>
        <taxon>Streptophyta</taxon>
        <taxon>Embryophyta</taxon>
        <taxon>Tracheophyta</taxon>
        <taxon>Lycopodiopsida</taxon>
        <taxon>Lycopodiales</taxon>
        <taxon>Lycopodiaceae</taxon>
        <taxon>Lycopodioideae</taxon>
        <taxon>Diphasiastrum</taxon>
    </lineage>
</organism>
<protein>
    <submittedName>
        <fullName evidence="1">Uncharacterized protein</fullName>
    </submittedName>
</protein>
<evidence type="ECO:0000313" key="2">
    <source>
        <dbReference type="Proteomes" id="UP001162992"/>
    </source>
</evidence>
<dbReference type="EMBL" id="CM055097">
    <property type="protein sequence ID" value="KAJ7552660.1"/>
    <property type="molecule type" value="Genomic_DNA"/>
</dbReference>
<sequence length="228" mass="25716">MMTFLEEYVSSVGSLPSELKANYSMLRELDSRYQDLQKQMLECHAHGLEDVGKVVKSGCAMPEDLVQKYSTEILAVHNECLALSNDKVTLAVQTYDLVDSHIQRLDKYLQRFKEEVGQGKDLEGEASFADGKVETGRGSRDGEGMRNSRKRGQASALSASVDLDLPVDPNEPTYCYCKQVSFGEMVACDNAECKIEWFHYDCVGIKEQPKGKWYCPDCSSLMRRRRGK</sequence>
<keyword evidence="2" id="KW-1185">Reference proteome</keyword>
<comment type="caution">
    <text evidence="1">The sequence shown here is derived from an EMBL/GenBank/DDBJ whole genome shotgun (WGS) entry which is preliminary data.</text>
</comment>
<accession>A0ACC2DEF7</accession>
<reference evidence="2" key="1">
    <citation type="journal article" date="2024" name="Proc. Natl. Acad. Sci. U.S.A.">
        <title>Extraordinary preservation of gene collinearity over three hundred million years revealed in homosporous lycophytes.</title>
        <authorList>
            <person name="Li C."/>
            <person name="Wickell D."/>
            <person name="Kuo L.Y."/>
            <person name="Chen X."/>
            <person name="Nie B."/>
            <person name="Liao X."/>
            <person name="Peng D."/>
            <person name="Ji J."/>
            <person name="Jenkins J."/>
            <person name="Williams M."/>
            <person name="Shu S."/>
            <person name="Plott C."/>
            <person name="Barry K."/>
            <person name="Rajasekar S."/>
            <person name="Grimwood J."/>
            <person name="Han X."/>
            <person name="Sun S."/>
            <person name="Hou Z."/>
            <person name="He W."/>
            <person name="Dai G."/>
            <person name="Sun C."/>
            <person name="Schmutz J."/>
            <person name="Leebens-Mack J.H."/>
            <person name="Li F.W."/>
            <person name="Wang L."/>
        </authorList>
    </citation>
    <scope>NUCLEOTIDE SEQUENCE [LARGE SCALE GENOMIC DNA]</scope>
    <source>
        <strain evidence="2">cv. PW_Plant_1</strain>
    </source>
</reference>
<evidence type="ECO:0000313" key="1">
    <source>
        <dbReference type="EMBL" id="KAJ7552660.1"/>
    </source>
</evidence>
<proteinExistence type="predicted"/>